<dbReference type="InterPro" id="IPR023158">
    <property type="entry name" value="YerB-like_sf"/>
</dbReference>
<organism evidence="4">
    <name type="scientific">freshwater metagenome</name>
    <dbReference type="NCBI Taxonomy" id="449393"/>
    <lineage>
        <taxon>unclassified sequences</taxon>
        <taxon>metagenomes</taxon>
        <taxon>ecological metagenomes</taxon>
    </lineage>
</organism>
<feature type="domain" description="DUF3048" evidence="3">
    <location>
        <begin position="226"/>
        <end position="339"/>
    </location>
</feature>
<dbReference type="Gene3D" id="3.50.90.10">
    <property type="entry name" value="YerB-like"/>
    <property type="match status" value="1"/>
</dbReference>
<protein>
    <submittedName>
        <fullName evidence="4">Unannotated protein</fullName>
    </submittedName>
</protein>
<dbReference type="InterPro" id="IPR021416">
    <property type="entry name" value="DUF3048_N"/>
</dbReference>
<evidence type="ECO:0000259" key="2">
    <source>
        <dbReference type="Pfam" id="PF11258"/>
    </source>
</evidence>
<dbReference type="Pfam" id="PF17479">
    <property type="entry name" value="DUF3048_C"/>
    <property type="match status" value="1"/>
</dbReference>
<gene>
    <name evidence="4" type="ORF">UFOPK3268_01447</name>
</gene>
<feature type="compositionally biased region" description="Low complexity" evidence="1">
    <location>
        <begin position="46"/>
        <end position="64"/>
    </location>
</feature>
<dbReference type="PROSITE" id="PS51257">
    <property type="entry name" value="PROKAR_LIPOPROTEIN"/>
    <property type="match status" value="1"/>
</dbReference>
<dbReference type="AlphaFoldDB" id="A0A6J7C5L0"/>
<feature type="region of interest" description="Disordered" evidence="1">
    <location>
        <begin position="46"/>
        <end position="65"/>
    </location>
</feature>
<proteinExistence type="predicted"/>
<evidence type="ECO:0000313" key="4">
    <source>
        <dbReference type="EMBL" id="CAB4851978.1"/>
    </source>
</evidence>
<evidence type="ECO:0000259" key="3">
    <source>
        <dbReference type="Pfam" id="PF17479"/>
    </source>
</evidence>
<dbReference type="InterPro" id="IPR035328">
    <property type="entry name" value="DUF3048_C"/>
</dbReference>
<dbReference type="EMBL" id="CAFBIZ010000213">
    <property type="protein sequence ID" value="CAB4851978.1"/>
    <property type="molecule type" value="Genomic_DNA"/>
</dbReference>
<evidence type="ECO:0000256" key="1">
    <source>
        <dbReference type="SAM" id="MobiDB-lite"/>
    </source>
</evidence>
<sequence>MQNQYHRVGNATVISLAALAAAGLLAGCAQGDPVSTQTSATVSTSASVAAPTPSPSNTAAGASPFSGRAGGAGKPVLVVKFDNTPNAQPHVGLQAADIVFVEEVEFGLTRLAAVFSTEIPKVVGPIRSARISDIDLLGQFGRPAFSYSGAQAKLRPVLASASLVDVSGDQGPQGYFRDKARRAPYNFMGYATNLLARAPDASPARDIGYLFSVQAPLGGKKITTATVKYPSSLVQFLWNAAGTNYDVWLNGKRARAAEGGTQHAATVVIEYVDQHASGYGDKFGGLTPKEETIGKGTGWILRDGQAWPVTWNRPTLTVGTTYTGADGKIVNFAPGQIWVVLINKTTPAKLV</sequence>
<reference evidence="4" key="1">
    <citation type="submission" date="2020-05" db="EMBL/GenBank/DDBJ databases">
        <authorList>
            <person name="Chiriac C."/>
            <person name="Salcher M."/>
            <person name="Ghai R."/>
            <person name="Kavagutti S V."/>
        </authorList>
    </citation>
    <scope>NUCLEOTIDE SEQUENCE</scope>
</reference>
<dbReference type="Pfam" id="PF11258">
    <property type="entry name" value="DUF3048"/>
    <property type="match status" value="1"/>
</dbReference>
<feature type="domain" description="DUF3048" evidence="2">
    <location>
        <begin position="73"/>
        <end position="200"/>
    </location>
</feature>
<name>A0A6J7C5L0_9ZZZZ</name>
<accession>A0A6J7C5L0</accession>
<dbReference type="SUPFAM" id="SSF159774">
    <property type="entry name" value="YerB-like"/>
    <property type="match status" value="1"/>
</dbReference>